<proteinExistence type="inferred from homology"/>
<dbReference type="NCBIfam" id="NF008185">
    <property type="entry name" value="PRK10936.1"/>
    <property type="match status" value="1"/>
</dbReference>
<evidence type="ECO:0000256" key="2">
    <source>
        <dbReference type="ARBA" id="ARBA00007639"/>
    </source>
</evidence>
<dbReference type="eggNOG" id="COG1879">
    <property type="taxonomic scope" value="Bacteria"/>
</dbReference>
<dbReference type="STRING" id="225849.swp_1069"/>
<name>B8CJA8_SHEPW</name>
<evidence type="ECO:0000256" key="3">
    <source>
        <dbReference type="ARBA" id="ARBA00022729"/>
    </source>
</evidence>
<dbReference type="HOGENOM" id="CLU_053104_0_0_6"/>
<dbReference type="Proteomes" id="UP000000753">
    <property type="component" value="Chromosome"/>
</dbReference>
<dbReference type="PANTHER" id="PTHR46847:SF1">
    <property type="entry name" value="D-ALLOSE-BINDING PERIPLASMIC PROTEIN-RELATED"/>
    <property type="match status" value="1"/>
</dbReference>
<dbReference type="NCBIfam" id="TIGR02955">
    <property type="entry name" value="TMAO_TorT"/>
    <property type="match status" value="1"/>
</dbReference>
<comment type="similarity">
    <text evidence="2">Belongs to the bacterial solute-binding protein 2 family.</text>
</comment>
<feature type="domain" description="Periplasmic binding protein/LacI sugar binding" evidence="4">
    <location>
        <begin position="21"/>
        <end position="259"/>
    </location>
</feature>
<dbReference type="InterPro" id="IPR001761">
    <property type="entry name" value="Peripla_BP/Lac1_sug-bd_dom"/>
</dbReference>
<accession>B8CJA8</accession>
<dbReference type="EMBL" id="CP000472">
    <property type="protein sequence ID" value="ACJ27870.1"/>
    <property type="molecule type" value="Genomic_DNA"/>
</dbReference>
<gene>
    <name evidence="5" type="ordered locus">swp_1069</name>
</gene>
<dbReference type="SUPFAM" id="SSF53822">
    <property type="entry name" value="Periplasmic binding protein-like I"/>
    <property type="match status" value="1"/>
</dbReference>
<dbReference type="Pfam" id="PF00532">
    <property type="entry name" value="Peripla_BP_1"/>
    <property type="match status" value="1"/>
</dbReference>
<dbReference type="GO" id="GO:0030313">
    <property type="term" value="C:cell envelope"/>
    <property type="evidence" value="ECO:0007669"/>
    <property type="project" value="UniProtKB-SubCell"/>
</dbReference>
<protein>
    <submittedName>
        <fullName evidence="5">Periplasmic protein TorT</fullName>
    </submittedName>
</protein>
<evidence type="ECO:0000259" key="4">
    <source>
        <dbReference type="Pfam" id="PF00532"/>
    </source>
</evidence>
<dbReference type="KEGG" id="swp:swp_1069"/>
<comment type="subcellular location">
    <subcellularLocation>
        <location evidence="1">Cell envelope</location>
    </subcellularLocation>
</comment>
<dbReference type="AlphaFoldDB" id="B8CJA8"/>
<keyword evidence="3" id="KW-0732">Signal</keyword>
<reference evidence="5 6" key="1">
    <citation type="journal article" date="2008" name="PLoS ONE">
        <title>Environmental adaptation: genomic analysis of the piezotolerant and psychrotolerant deep-sea iron reducing bacterium Shewanella piezotolerans WP3.</title>
        <authorList>
            <person name="Wang F."/>
            <person name="Wang J."/>
            <person name="Jian H."/>
            <person name="Zhang B."/>
            <person name="Li S."/>
            <person name="Wang F."/>
            <person name="Zeng X."/>
            <person name="Gao L."/>
            <person name="Bartlett D.H."/>
            <person name="Yu J."/>
            <person name="Hu S."/>
            <person name="Xiao X."/>
        </authorList>
    </citation>
    <scope>NUCLEOTIDE SEQUENCE [LARGE SCALE GENOMIC DNA]</scope>
    <source>
        <strain evidence="6">WP3 / JCM 13877</strain>
    </source>
</reference>
<dbReference type="Gene3D" id="3.40.50.2300">
    <property type="match status" value="1"/>
</dbReference>
<dbReference type="InterPro" id="IPR028082">
    <property type="entry name" value="Peripla_BP_I"/>
</dbReference>
<sequence length="291" mass="32112">MRAHAALKRQLLDRYQLWFSRASKKAESALAVFEAGGYYGLDKQLSQLDSCMKHNYDAILLGAVRPDILDFYKPPLNKPIIALVNRLDSKQVNTRIGVNWYQMGFQAGQYIRKQTSQPTQVALLAGPDKQGGSGLVEQGLTAALVNSQVTISAVRHADNNRNLYRDEIESLLSSQTPQYILGSAVAIEAGVAILRQLQLEDDIKLVSSYLSPAILRGIYRQRVEFSNDDLVVVQGMLAIDVAVKELQGALAFGDIGPKIQSQSIGSINKQVLKTSLAPADYYPIYRVNNTD</sequence>
<evidence type="ECO:0000313" key="6">
    <source>
        <dbReference type="Proteomes" id="UP000000753"/>
    </source>
</evidence>
<organism evidence="5 6">
    <name type="scientific">Shewanella piezotolerans (strain WP3 / JCM 13877)</name>
    <dbReference type="NCBI Taxonomy" id="225849"/>
    <lineage>
        <taxon>Bacteria</taxon>
        <taxon>Pseudomonadati</taxon>
        <taxon>Pseudomonadota</taxon>
        <taxon>Gammaproteobacteria</taxon>
        <taxon>Alteromonadales</taxon>
        <taxon>Shewanellaceae</taxon>
        <taxon>Shewanella</taxon>
    </lineage>
</organism>
<dbReference type="PANTHER" id="PTHR46847">
    <property type="entry name" value="D-ALLOSE-BINDING PERIPLASMIC PROTEIN-RELATED"/>
    <property type="match status" value="1"/>
</dbReference>
<keyword evidence="6" id="KW-1185">Reference proteome</keyword>
<evidence type="ECO:0000256" key="1">
    <source>
        <dbReference type="ARBA" id="ARBA00004196"/>
    </source>
</evidence>
<dbReference type="InterPro" id="IPR014301">
    <property type="entry name" value="TMAO_TorT"/>
</dbReference>
<evidence type="ECO:0000313" key="5">
    <source>
        <dbReference type="EMBL" id="ACJ27870.1"/>
    </source>
</evidence>